<gene>
    <name evidence="2" type="ORF">GCM10023321_26290</name>
</gene>
<keyword evidence="3" id="KW-1185">Reference proteome</keyword>
<feature type="region of interest" description="Disordered" evidence="1">
    <location>
        <begin position="1"/>
        <end position="23"/>
    </location>
</feature>
<reference evidence="3" key="1">
    <citation type="journal article" date="2019" name="Int. J. Syst. Evol. Microbiol.">
        <title>The Global Catalogue of Microorganisms (GCM) 10K type strain sequencing project: providing services to taxonomists for standard genome sequencing and annotation.</title>
        <authorList>
            <consortium name="The Broad Institute Genomics Platform"/>
            <consortium name="The Broad Institute Genome Sequencing Center for Infectious Disease"/>
            <person name="Wu L."/>
            <person name="Ma J."/>
        </authorList>
    </citation>
    <scope>NUCLEOTIDE SEQUENCE [LARGE SCALE GENOMIC DNA]</scope>
    <source>
        <strain evidence="3">JCM 18303</strain>
    </source>
</reference>
<evidence type="ECO:0000256" key="1">
    <source>
        <dbReference type="SAM" id="MobiDB-lite"/>
    </source>
</evidence>
<feature type="region of interest" description="Disordered" evidence="1">
    <location>
        <begin position="94"/>
        <end position="137"/>
    </location>
</feature>
<evidence type="ECO:0000313" key="2">
    <source>
        <dbReference type="EMBL" id="GAA5154454.1"/>
    </source>
</evidence>
<dbReference type="Proteomes" id="UP001428817">
    <property type="component" value="Unassembled WGS sequence"/>
</dbReference>
<organism evidence="2 3">
    <name type="scientific">Pseudonocardia eucalypti</name>
    <dbReference type="NCBI Taxonomy" id="648755"/>
    <lineage>
        <taxon>Bacteria</taxon>
        <taxon>Bacillati</taxon>
        <taxon>Actinomycetota</taxon>
        <taxon>Actinomycetes</taxon>
        <taxon>Pseudonocardiales</taxon>
        <taxon>Pseudonocardiaceae</taxon>
        <taxon>Pseudonocardia</taxon>
    </lineage>
</organism>
<name>A0ABP9PZ42_9PSEU</name>
<feature type="compositionally biased region" description="Basic residues" evidence="1">
    <location>
        <begin position="127"/>
        <end position="137"/>
    </location>
</feature>
<sequence length="137" mass="15031">MQALAAIHLGRPGQDRPDRTTHRPTANDAALLDALPHLAINLYRAPEELLRQLFEIIKLTIHEHDSGNMAITITLPADDLPAIADTAEWITKIMSPHDDDPGQTANSGFRVDAGAPGPTRTDTGRILSRHLRQVNRP</sequence>
<evidence type="ECO:0000313" key="3">
    <source>
        <dbReference type="Proteomes" id="UP001428817"/>
    </source>
</evidence>
<proteinExistence type="predicted"/>
<accession>A0ABP9PZ42</accession>
<dbReference type="RefSeq" id="WP_185061581.1">
    <property type="nucleotide sequence ID" value="NZ_BAABJP010000008.1"/>
</dbReference>
<protein>
    <submittedName>
        <fullName evidence="2">Uncharacterized protein</fullName>
    </submittedName>
</protein>
<comment type="caution">
    <text evidence="2">The sequence shown here is derived from an EMBL/GenBank/DDBJ whole genome shotgun (WGS) entry which is preliminary data.</text>
</comment>
<dbReference type="EMBL" id="BAABJP010000008">
    <property type="protein sequence ID" value="GAA5154454.1"/>
    <property type="molecule type" value="Genomic_DNA"/>
</dbReference>